<evidence type="ECO:0000259" key="13">
    <source>
        <dbReference type="PROSITE" id="PS50885"/>
    </source>
</evidence>
<evidence type="ECO:0000256" key="4">
    <source>
        <dbReference type="ARBA" id="ARBA00022692"/>
    </source>
</evidence>
<keyword evidence="10" id="KW-0175">Coiled coil</keyword>
<proteinExistence type="inferred from homology"/>
<organism evidence="14 15">
    <name type="scientific">Clostridium frigidicarnis</name>
    <dbReference type="NCBI Taxonomy" id="84698"/>
    <lineage>
        <taxon>Bacteria</taxon>
        <taxon>Bacillati</taxon>
        <taxon>Bacillota</taxon>
        <taxon>Clostridia</taxon>
        <taxon>Eubacteriales</taxon>
        <taxon>Clostridiaceae</taxon>
        <taxon>Clostridium</taxon>
    </lineage>
</organism>
<comment type="subcellular location">
    <subcellularLocation>
        <location evidence="1">Cell membrane</location>
        <topology evidence="1">Multi-pass membrane protein</topology>
    </subcellularLocation>
</comment>
<evidence type="ECO:0000259" key="12">
    <source>
        <dbReference type="PROSITE" id="PS50111"/>
    </source>
</evidence>
<dbReference type="Gene3D" id="1.10.287.950">
    <property type="entry name" value="Methyl-accepting chemotaxis protein"/>
    <property type="match status" value="1"/>
</dbReference>
<dbReference type="Pfam" id="PF02743">
    <property type="entry name" value="dCache_1"/>
    <property type="match status" value="1"/>
</dbReference>
<keyword evidence="4 11" id="KW-0812">Transmembrane</keyword>
<dbReference type="PROSITE" id="PS50885">
    <property type="entry name" value="HAMP"/>
    <property type="match status" value="1"/>
</dbReference>
<reference evidence="14 15" key="1">
    <citation type="submission" date="2016-10" db="EMBL/GenBank/DDBJ databases">
        <authorList>
            <person name="de Groot N.N."/>
        </authorList>
    </citation>
    <scope>NUCLEOTIDE SEQUENCE [LARGE SCALE GENOMIC DNA]</scope>
    <source>
        <strain evidence="14 15">DSM 12271</strain>
    </source>
</reference>
<dbReference type="SUPFAM" id="SSF103190">
    <property type="entry name" value="Sensory domain-like"/>
    <property type="match status" value="1"/>
</dbReference>
<keyword evidence="15" id="KW-1185">Reference proteome</keyword>
<keyword evidence="6 11" id="KW-0472">Membrane</keyword>
<keyword evidence="2" id="KW-1003">Cell membrane</keyword>
<keyword evidence="5 11" id="KW-1133">Transmembrane helix</keyword>
<feature type="domain" description="Methyl-accepting transducer" evidence="12">
    <location>
        <begin position="379"/>
        <end position="636"/>
    </location>
</feature>
<feature type="transmembrane region" description="Helical" evidence="11">
    <location>
        <begin position="12"/>
        <end position="33"/>
    </location>
</feature>
<dbReference type="GO" id="GO:0005886">
    <property type="term" value="C:plasma membrane"/>
    <property type="evidence" value="ECO:0007669"/>
    <property type="project" value="UniProtKB-SubCell"/>
</dbReference>
<dbReference type="AlphaFoldDB" id="A0A1I0Y5Q9"/>
<feature type="domain" description="HAMP" evidence="13">
    <location>
        <begin position="307"/>
        <end position="360"/>
    </location>
</feature>
<name>A0A1I0Y5Q9_9CLOT</name>
<dbReference type="Gene3D" id="3.30.450.20">
    <property type="entry name" value="PAS domain"/>
    <property type="match status" value="1"/>
</dbReference>
<gene>
    <name evidence="14" type="ORF">SAMN04488528_101161</name>
</gene>
<evidence type="ECO:0000256" key="3">
    <source>
        <dbReference type="ARBA" id="ARBA00022500"/>
    </source>
</evidence>
<dbReference type="Proteomes" id="UP000198619">
    <property type="component" value="Unassembled WGS sequence"/>
</dbReference>
<evidence type="ECO:0000256" key="5">
    <source>
        <dbReference type="ARBA" id="ARBA00022989"/>
    </source>
</evidence>
<dbReference type="InterPro" id="IPR003660">
    <property type="entry name" value="HAMP_dom"/>
</dbReference>
<feature type="transmembrane region" description="Helical" evidence="11">
    <location>
        <begin position="283"/>
        <end position="303"/>
    </location>
</feature>
<dbReference type="GO" id="GO:0006935">
    <property type="term" value="P:chemotaxis"/>
    <property type="evidence" value="ECO:0007669"/>
    <property type="project" value="UniProtKB-KW"/>
</dbReference>
<evidence type="ECO:0000313" key="15">
    <source>
        <dbReference type="Proteomes" id="UP000198619"/>
    </source>
</evidence>
<evidence type="ECO:0000256" key="11">
    <source>
        <dbReference type="SAM" id="Phobius"/>
    </source>
</evidence>
<dbReference type="CDD" id="cd12912">
    <property type="entry name" value="PDC2_MCP_like"/>
    <property type="match status" value="1"/>
</dbReference>
<dbReference type="Pfam" id="PF00015">
    <property type="entry name" value="MCPsignal"/>
    <property type="match status" value="1"/>
</dbReference>
<evidence type="ECO:0000256" key="1">
    <source>
        <dbReference type="ARBA" id="ARBA00004651"/>
    </source>
</evidence>
<dbReference type="OrthoDB" id="597657at2"/>
<evidence type="ECO:0000313" key="14">
    <source>
        <dbReference type="EMBL" id="SFB08725.1"/>
    </source>
</evidence>
<dbReference type="Gene3D" id="6.10.340.10">
    <property type="match status" value="1"/>
</dbReference>
<dbReference type="InterPro" id="IPR004089">
    <property type="entry name" value="MCPsignal_dom"/>
</dbReference>
<evidence type="ECO:0000256" key="10">
    <source>
        <dbReference type="SAM" id="Coils"/>
    </source>
</evidence>
<dbReference type="PANTHER" id="PTHR32089">
    <property type="entry name" value="METHYL-ACCEPTING CHEMOTAXIS PROTEIN MCPB"/>
    <property type="match status" value="1"/>
</dbReference>
<dbReference type="SUPFAM" id="SSF58104">
    <property type="entry name" value="Methyl-accepting chemotaxis protein (MCP) signaling domain"/>
    <property type="match status" value="1"/>
</dbReference>
<dbReference type="InterPro" id="IPR033479">
    <property type="entry name" value="dCache_1"/>
</dbReference>
<dbReference type="PROSITE" id="PS50111">
    <property type="entry name" value="CHEMOTAXIS_TRANSDUC_2"/>
    <property type="match status" value="1"/>
</dbReference>
<dbReference type="SMART" id="SM00283">
    <property type="entry name" value="MA"/>
    <property type="match status" value="1"/>
</dbReference>
<evidence type="ECO:0000256" key="7">
    <source>
        <dbReference type="ARBA" id="ARBA00023224"/>
    </source>
</evidence>
<evidence type="ECO:0000256" key="8">
    <source>
        <dbReference type="ARBA" id="ARBA00029447"/>
    </source>
</evidence>
<feature type="coiled-coil region" evidence="10">
    <location>
        <begin position="408"/>
        <end position="435"/>
    </location>
</feature>
<comment type="similarity">
    <text evidence="8">Belongs to the methyl-accepting chemotaxis (MCP) protein family.</text>
</comment>
<dbReference type="STRING" id="84698.SAMN04488528_101161"/>
<accession>A0A1I0Y5Q9</accession>
<dbReference type="EMBL" id="FOKI01000011">
    <property type="protein sequence ID" value="SFB08725.1"/>
    <property type="molecule type" value="Genomic_DNA"/>
</dbReference>
<dbReference type="GO" id="GO:0007165">
    <property type="term" value="P:signal transduction"/>
    <property type="evidence" value="ECO:0007669"/>
    <property type="project" value="UniProtKB-KW"/>
</dbReference>
<evidence type="ECO:0000256" key="6">
    <source>
        <dbReference type="ARBA" id="ARBA00023136"/>
    </source>
</evidence>
<keyword evidence="3" id="KW-0145">Chemotaxis</keyword>
<evidence type="ECO:0000256" key="2">
    <source>
        <dbReference type="ARBA" id="ARBA00022475"/>
    </source>
</evidence>
<dbReference type="PANTHER" id="PTHR32089:SF112">
    <property type="entry name" value="LYSOZYME-LIKE PROTEIN-RELATED"/>
    <property type="match status" value="1"/>
</dbReference>
<keyword evidence="7 9" id="KW-0807">Transducer</keyword>
<sequence>MGKFKGIKSQLITNGIVIIVLLSVLLSGGAIVISKMGLISNSSVLLEEFIKESSGHIQGQLEKYLTITEVLASNPVLSDPNIPIEEKLESLKGNQEKYGHKMVALTEVNGDLLSTTGVKTSIADRDYFKAALKGESFISDPFESNTDGSAEVAYSAPIKRDGNIVGVLVVIRGGDDFSNIVGNVKFGNSGSAYMINKNGLVIADTQNTMTKNKVNTIEDSKKDSSLKAIAEIEGKMIKGETGVGTYKWNGEKKHMAYTPVKLTGWSVGVTIQEKDLLSSLNKLIITLILMTLVAIAIGILILYKFSSAIEKRLIQLKNIINKVSQGDFTLSKIDKIKNDEIGEIYKSIEYTKTSVGEMITSVKSNSKEVDNSSNSLAALSEEFSSSIESINLAIQDSADGNTKQADELLEIEHILENFDEKINNMINEIQDINSVTEGITNKAEDSNKGMGDLARSLGRLNSSFAEFLKSINSMKNNIKEVNDITAIINGIAEQTNLLALNAAIEAARAGEAGRGFTVVAEEIRKLAEQSKESSENIYTVIKNVLNETDDIAVKSTSISDDLNDGMINIENAIMTFKEIADSVLDVSPKIENLNEQAREIFDDKNVIINKVDNSTSISQQIAATSEEISASTEELTASSEEVAAAASTLQELTQETLSKVDEFKI</sequence>
<protein>
    <submittedName>
        <fullName evidence="14">Methyl-accepting chemotaxis sensory transducer with Cache sensor</fullName>
    </submittedName>
</protein>
<dbReference type="RefSeq" id="WP_090040671.1">
    <property type="nucleotide sequence ID" value="NZ_FOKI01000011.1"/>
</dbReference>
<dbReference type="CDD" id="cd12914">
    <property type="entry name" value="PDC1_DGC_like"/>
    <property type="match status" value="1"/>
</dbReference>
<dbReference type="InterPro" id="IPR029151">
    <property type="entry name" value="Sensor-like_sf"/>
</dbReference>
<evidence type="ECO:0000256" key="9">
    <source>
        <dbReference type="PROSITE-ProRule" id="PRU00284"/>
    </source>
</evidence>